<reference evidence="5 6" key="1">
    <citation type="journal article" date="2012" name="J. Bacteriol.">
        <title>Genome Sequence of Extracellular-Protease-Producing Alishewanella jeotgali Isolated from Traditional Korean Fermented Seafood.</title>
        <authorList>
            <person name="Jung J."/>
            <person name="Chun J."/>
            <person name="Park W."/>
        </authorList>
    </citation>
    <scope>NUCLEOTIDE SEQUENCE [LARGE SCALE GENOMIC DNA]</scope>
    <source>
        <strain evidence="5 6">KCTC 22429</strain>
    </source>
</reference>
<feature type="region of interest" description="Disordered" evidence="3">
    <location>
        <begin position="367"/>
        <end position="391"/>
    </location>
</feature>
<keyword evidence="6" id="KW-1185">Reference proteome</keyword>
<accession>H3ZE43</accession>
<evidence type="ECO:0000256" key="1">
    <source>
        <dbReference type="ARBA" id="ARBA00022908"/>
    </source>
</evidence>
<comment type="caution">
    <text evidence="5">The sequence shown here is derived from an EMBL/GenBank/DDBJ whole genome shotgun (WGS) entry which is preliminary data.</text>
</comment>
<sequence length="391" mass="45405">MPLFYPNLFLTTQFRNARSNSFSSILSAANNLVVLLRFLDSRGIDLEQRITNKTFFEVNELDDLRDFTQRKFFSKTVANSVSSMFSMDELEESIGFVESPTQYMRLTTIAEYVWWISHHLLSRPSATESKQIDRIRAHIKSRRPSRKGRNNVEDRSLDDVQLEALFEIIRVGSEFNPFTPEVQRRNRLVILLLYHLGIRGGELLNIKIEDIDFSKHQLKIVRRADEIDDPRINEPNAKTLERILPISETLIKELHDYVTKDRRKVPNANRNGFLFITYKAGPSVGQPLSKSGYNKLMRVVKAVSPQLFFLTGHKLRHTWNRKFSELMDDMDNPPSEAKQEQIRSYLMGWKPSSGSATHYNKRFRQEQANKAALALQKSSGTRLPKDLRNDE</sequence>
<dbReference type="Gene3D" id="1.10.443.10">
    <property type="entry name" value="Intergrase catalytic core"/>
    <property type="match status" value="1"/>
</dbReference>
<dbReference type="STRING" id="1129374.AJE_08125"/>
<dbReference type="AlphaFoldDB" id="H3ZE43"/>
<dbReference type="Pfam" id="PF00589">
    <property type="entry name" value="Phage_integrase"/>
    <property type="match status" value="1"/>
</dbReference>
<dbReference type="InterPro" id="IPR013762">
    <property type="entry name" value="Integrase-like_cat_sf"/>
</dbReference>
<evidence type="ECO:0000256" key="2">
    <source>
        <dbReference type="ARBA" id="ARBA00023172"/>
    </source>
</evidence>
<evidence type="ECO:0000313" key="5">
    <source>
        <dbReference type="EMBL" id="EHR41220.1"/>
    </source>
</evidence>
<dbReference type="eggNOG" id="COG0582">
    <property type="taxonomic scope" value="Bacteria"/>
</dbReference>
<dbReference type="InterPro" id="IPR002104">
    <property type="entry name" value="Integrase_catalytic"/>
</dbReference>
<keyword evidence="1" id="KW-0229">DNA integration</keyword>
<dbReference type="PANTHER" id="PTHR30349">
    <property type="entry name" value="PHAGE INTEGRASE-RELATED"/>
    <property type="match status" value="1"/>
</dbReference>
<protein>
    <submittedName>
        <fullName evidence="5">Phage integrase family protein</fullName>
    </submittedName>
</protein>
<dbReference type="Proteomes" id="UP000012046">
    <property type="component" value="Unassembled WGS sequence"/>
</dbReference>
<dbReference type="PATRIC" id="fig|1129374.4.peg.1624"/>
<evidence type="ECO:0000256" key="3">
    <source>
        <dbReference type="SAM" id="MobiDB-lite"/>
    </source>
</evidence>
<dbReference type="GO" id="GO:0015074">
    <property type="term" value="P:DNA integration"/>
    <property type="evidence" value="ECO:0007669"/>
    <property type="project" value="UniProtKB-KW"/>
</dbReference>
<dbReference type="InterPro" id="IPR011010">
    <property type="entry name" value="DNA_brk_join_enz"/>
</dbReference>
<dbReference type="EMBL" id="AHTH01000020">
    <property type="protein sequence ID" value="EHR41220.1"/>
    <property type="molecule type" value="Genomic_DNA"/>
</dbReference>
<evidence type="ECO:0000313" key="6">
    <source>
        <dbReference type="Proteomes" id="UP000012046"/>
    </source>
</evidence>
<gene>
    <name evidence="5" type="ORF">AJE_08125</name>
</gene>
<dbReference type="SUPFAM" id="SSF56349">
    <property type="entry name" value="DNA breaking-rejoining enzymes"/>
    <property type="match status" value="1"/>
</dbReference>
<dbReference type="CDD" id="cd00397">
    <property type="entry name" value="DNA_BRE_C"/>
    <property type="match status" value="1"/>
</dbReference>
<evidence type="ECO:0000259" key="4">
    <source>
        <dbReference type="PROSITE" id="PS51898"/>
    </source>
</evidence>
<dbReference type="GO" id="GO:0006310">
    <property type="term" value="P:DNA recombination"/>
    <property type="evidence" value="ECO:0007669"/>
    <property type="project" value="UniProtKB-KW"/>
</dbReference>
<name>H3ZE43_9ALTE</name>
<dbReference type="GO" id="GO:0003677">
    <property type="term" value="F:DNA binding"/>
    <property type="evidence" value="ECO:0007669"/>
    <property type="project" value="InterPro"/>
</dbReference>
<feature type="domain" description="Tyr recombinase" evidence="4">
    <location>
        <begin position="152"/>
        <end position="372"/>
    </location>
</feature>
<dbReference type="PROSITE" id="PS51898">
    <property type="entry name" value="TYR_RECOMBINASE"/>
    <property type="match status" value="1"/>
</dbReference>
<dbReference type="InterPro" id="IPR050090">
    <property type="entry name" value="Tyrosine_recombinase_XerCD"/>
</dbReference>
<organism evidence="5 6">
    <name type="scientific">Alishewanella jeotgali KCTC 22429</name>
    <dbReference type="NCBI Taxonomy" id="1129374"/>
    <lineage>
        <taxon>Bacteria</taxon>
        <taxon>Pseudomonadati</taxon>
        <taxon>Pseudomonadota</taxon>
        <taxon>Gammaproteobacteria</taxon>
        <taxon>Alteromonadales</taxon>
        <taxon>Alteromonadaceae</taxon>
        <taxon>Alishewanella</taxon>
    </lineage>
</organism>
<keyword evidence="2" id="KW-0233">DNA recombination</keyword>
<proteinExistence type="predicted"/>